<feature type="transmembrane region" description="Helical" evidence="5">
    <location>
        <begin position="89"/>
        <end position="110"/>
    </location>
</feature>
<evidence type="ECO:0000313" key="8">
    <source>
        <dbReference type="Proteomes" id="UP000261520"/>
    </source>
</evidence>
<dbReference type="Pfam" id="PF04116">
    <property type="entry name" value="FA_hydroxylase"/>
    <property type="match status" value="1"/>
</dbReference>
<feature type="domain" description="Fatty acid hydroxylase" evidence="6">
    <location>
        <begin position="126"/>
        <end position="261"/>
    </location>
</feature>
<evidence type="ECO:0000256" key="2">
    <source>
        <dbReference type="ARBA" id="ARBA00022692"/>
    </source>
</evidence>
<feature type="transmembrane region" description="Helical" evidence="5">
    <location>
        <begin position="32"/>
        <end position="57"/>
    </location>
</feature>
<proteinExistence type="predicted"/>
<keyword evidence="4 5" id="KW-0472">Membrane</keyword>
<evidence type="ECO:0000313" key="7">
    <source>
        <dbReference type="Ensembl" id="ENSPMGP00000010074.1"/>
    </source>
</evidence>
<evidence type="ECO:0000259" key="6">
    <source>
        <dbReference type="Pfam" id="PF04116"/>
    </source>
</evidence>
<dbReference type="STRING" id="409849.ENSPMGP00000010074"/>
<dbReference type="GO" id="GO:0008610">
    <property type="term" value="P:lipid biosynthetic process"/>
    <property type="evidence" value="ECO:0007669"/>
    <property type="project" value="InterPro"/>
</dbReference>
<name>A0A3B4A0A7_9GOBI</name>
<evidence type="ECO:0000256" key="5">
    <source>
        <dbReference type="SAM" id="Phobius"/>
    </source>
</evidence>
<dbReference type="GO" id="GO:0016020">
    <property type="term" value="C:membrane"/>
    <property type="evidence" value="ECO:0007669"/>
    <property type="project" value="UniProtKB-SubCell"/>
</dbReference>
<dbReference type="AlphaFoldDB" id="A0A3B4A0A7"/>
<dbReference type="InterPro" id="IPR050307">
    <property type="entry name" value="Sterol_Desaturase_Related"/>
</dbReference>
<reference evidence="7" key="2">
    <citation type="submission" date="2025-09" db="UniProtKB">
        <authorList>
            <consortium name="Ensembl"/>
        </authorList>
    </citation>
    <scope>IDENTIFICATION</scope>
</reference>
<dbReference type="Ensembl" id="ENSPMGT00000010750.1">
    <property type="protein sequence ID" value="ENSPMGP00000010074.1"/>
    <property type="gene ID" value="ENSPMGG00000008319.1"/>
</dbReference>
<organism evidence="7 8">
    <name type="scientific">Periophthalmus magnuspinnatus</name>
    <dbReference type="NCBI Taxonomy" id="409849"/>
    <lineage>
        <taxon>Eukaryota</taxon>
        <taxon>Metazoa</taxon>
        <taxon>Chordata</taxon>
        <taxon>Craniata</taxon>
        <taxon>Vertebrata</taxon>
        <taxon>Euteleostomi</taxon>
        <taxon>Actinopterygii</taxon>
        <taxon>Neopterygii</taxon>
        <taxon>Teleostei</taxon>
        <taxon>Neoteleostei</taxon>
        <taxon>Acanthomorphata</taxon>
        <taxon>Gobiaria</taxon>
        <taxon>Gobiiformes</taxon>
        <taxon>Gobioidei</taxon>
        <taxon>Gobiidae</taxon>
        <taxon>Oxudercinae</taxon>
        <taxon>Periophthalmus</taxon>
    </lineage>
</organism>
<accession>A0A3B4A0A7</accession>
<dbReference type="Proteomes" id="UP000261520">
    <property type="component" value="Unplaced"/>
</dbReference>
<comment type="subcellular location">
    <subcellularLocation>
        <location evidence="1">Membrane</location>
    </subcellularLocation>
</comment>
<keyword evidence="2 5" id="KW-0812">Transmembrane</keyword>
<sequence length="267" mass="30661">MIIYVLISHGQCLLQGLWDFVRAGQEEILLSYYLPACSAFITHVLLCVPFFIMDLLLCVSPQIRSWRIAPDSAPVPSARCWMECLGRLALRYLTVVLPATVLLKCALKTPVLPERAPSCYQLWVEVLACFLLFDALFFAWHFSMHRFPWLYRHVHREHHKNKALIALAAQDASGAELLSLLFLALISTWLVGCHPLSEALFHLLNSWLAIEDHCGYNLPWGLHRLFPSFGLGGAPFHQLHHTKLSGNYAPYFTHWDLLFRTYRENSF</sequence>
<keyword evidence="3 5" id="KW-1133">Transmembrane helix</keyword>
<reference evidence="7" key="1">
    <citation type="submission" date="2025-08" db="UniProtKB">
        <authorList>
            <consortium name="Ensembl"/>
        </authorList>
    </citation>
    <scope>IDENTIFICATION</scope>
</reference>
<dbReference type="GO" id="GO:0016491">
    <property type="term" value="F:oxidoreductase activity"/>
    <property type="evidence" value="ECO:0007669"/>
    <property type="project" value="InterPro"/>
</dbReference>
<keyword evidence="8" id="KW-1185">Reference proteome</keyword>
<dbReference type="GO" id="GO:0005506">
    <property type="term" value="F:iron ion binding"/>
    <property type="evidence" value="ECO:0007669"/>
    <property type="project" value="InterPro"/>
</dbReference>
<protein>
    <recommendedName>
        <fullName evidence="6">Fatty acid hydroxylase domain-containing protein</fullName>
    </recommendedName>
</protein>
<evidence type="ECO:0000256" key="3">
    <source>
        <dbReference type="ARBA" id="ARBA00022989"/>
    </source>
</evidence>
<feature type="transmembrane region" description="Helical" evidence="5">
    <location>
        <begin position="122"/>
        <end position="142"/>
    </location>
</feature>
<evidence type="ECO:0000256" key="4">
    <source>
        <dbReference type="ARBA" id="ARBA00023136"/>
    </source>
</evidence>
<dbReference type="InterPro" id="IPR006694">
    <property type="entry name" value="Fatty_acid_hydroxylase"/>
</dbReference>
<dbReference type="PANTHER" id="PTHR11863">
    <property type="entry name" value="STEROL DESATURASE"/>
    <property type="match status" value="1"/>
</dbReference>
<evidence type="ECO:0000256" key="1">
    <source>
        <dbReference type="ARBA" id="ARBA00004370"/>
    </source>
</evidence>